<accession>A0ABP1BPY7</accession>
<dbReference type="InterPro" id="IPR052374">
    <property type="entry name" value="SERAC1"/>
</dbReference>
<evidence type="ECO:0000256" key="4">
    <source>
        <dbReference type="ARBA" id="ARBA00022824"/>
    </source>
</evidence>
<organism evidence="7 8">
    <name type="scientific">Sphagnum jensenii</name>
    <dbReference type="NCBI Taxonomy" id="128206"/>
    <lineage>
        <taxon>Eukaryota</taxon>
        <taxon>Viridiplantae</taxon>
        <taxon>Streptophyta</taxon>
        <taxon>Embryophyta</taxon>
        <taxon>Bryophyta</taxon>
        <taxon>Sphagnophytina</taxon>
        <taxon>Sphagnopsida</taxon>
        <taxon>Sphagnales</taxon>
        <taxon>Sphagnaceae</taxon>
        <taxon>Sphagnum</taxon>
    </lineage>
</organism>
<gene>
    <name evidence="7" type="ORF">CSSPJE1EN2_LOCUS19897</name>
</gene>
<keyword evidence="6" id="KW-0472">Membrane</keyword>
<name>A0ABP1BPY7_9BRYO</name>
<dbReference type="EMBL" id="OZ023707">
    <property type="protein sequence ID" value="CAK9878072.1"/>
    <property type="molecule type" value="Genomic_DNA"/>
</dbReference>
<evidence type="ECO:0000256" key="5">
    <source>
        <dbReference type="ARBA" id="ARBA00023128"/>
    </source>
</evidence>
<evidence type="ECO:0000256" key="3">
    <source>
        <dbReference type="ARBA" id="ARBA00004370"/>
    </source>
</evidence>
<comment type="subcellular location">
    <subcellularLocation>
        <location evidence="2">Endoplasmic reticulum</location>
    </subcellularLocation>
    <subcellularLocation>
        <location evidence="3">Membrane</location>
    </subcellularLocation>
    <subcellularLocation>
        <location evidence="1">Mitochondrion</location>
    </subcellularLocation>
</comment>
<keyword evidence="5" id="KW-0496">Mitochondrion</keyword>
<keyword evidence="4" id="KW-0256">Endoplasmic reticulum</keyword>
<protein>
    <recommendedName>
        <fullName evidence="9">Alpha/beta-hydrolase</fullName>
    </recommendedName>
</protein>
<proteinExistence type="predicted"/>
<keyword evidence="8" id="KW-1185">Reference proteome</keyword>
<reference evidence="7" key="1">
    <citation type="submission" date="2024-03" db="EMBL/GenBank/DDBJ databases">
        <authorList>
            <consortium name="ELIXIR-Norway"/>
            <consortium name="Elixir Norway"/>
        </authorList>
    </citation>
    <scope>NUCLEOTIDE SEQUENCE</scope>
</reference>
<dbReference type="Proteomes" id="UP001497522">
    <property type="component" value="Chromosome 6"/>
</dbReference>
<dbReference type="PANTHER" id="PTHR48182:SF2">
    <property type="entry name" value="PROTEIN SERAC1"/>
    <property type="match status" value="1"/>
</dbReference>
<evidence type="ECO:0000256" key="6">
    <source>
        <dbReference type="ARBA" id="ARBA00023136"/>
    </source>
</evidence>
<evidence type="ECO:0000256" key="2">
    <source>
        <dbReference type="ARBA" id="ARBA00004240"/>
    </source>
</evidence>
<evidence type="ECO:0000313" key="8">
    <source>
        <dbReference type="Proteomes" id="UP001497522"/>
    </source>
</evidence>
<dbReference type="PANTHER" id="PTHR48182">
    <property type="entry name" value="PROTEIN SERAC1"/>
    <property type="match status" value="1"/>
</dbReference>
<evidence type="ECO:0000313" key="7">
    <source>
        <dbReference type="EMBL" id="CAK9878072.1"/>
    </source>
</evidence>
<sequence>MAIFDVHQVWPPVAAKQTDLTIILFHGLQMADQTDAWKYTWTTEKTQVFWPQEWLPEDLGKEKVRVLSVSYNSRASQWGKGDEEHEVKKFGSNLRHELIHE</sequence>
<evidence type="ECO:0008006" key="9">
    <source>
        <dbReference type="Google" id="ProtNLM"/>
    </source>
</evidence>
<evidence type="ECO:0000256" key="1">
    <source>
        <dbReference type="ARBA" id="ARBA00004173"/>
    </source>
</evidence>